<dbReference type="GO" id="GO:0003677">
    <property type="term" value="F:DNA binding"/>
    <property type="evidence" value="ECO:0007669"/>
    <property type="project" value="UniProtKB-KW"/>
</dbReference>
<proteinExistence type="predicted"/>
<keyword evidence="1" id="KW-0238">DNA-binding</keyword>
<dbReference type="RefSeq" id="WP_165145467.1">
    <property type="nucleotide sequence ID" value="NZ_JAEHFQ010000008.1"/>
</dbReference>
<comment type="caution">
    <text evidence="1">The sequence shown here is derived from an EMBL/GenBank/DDBJ whole genome shotgun (WGS) entry which is preliminary data.</text>
</comment>
<accession>A0A8I1IRL4</accession>
<evidence type="ECO:0000313" key="1">
    <source>
        <dbReference type="EMBL" id="MBM0634592.1"/>
    </source>
</evidence>
<dbReference type="Proteomes" id="UP000650605">
    <property type="component" value="Unassembled WGS sequence"/>
</dbReference>
<protein>
    <submittedName>
        <fullName evidence="1">DNA-binding protein</fullName>
    </submittedName>
</protein>
<dbReference type="EMBL" id="JAEHFQ010000008">
    <property type="protein sequence ID" value="MBM0634592.1"/>
    <property type="molecule type" value="Genomic_DNA"/>
</dbReference>
<reference evidence="1" key="1">
    <citation type="submission" date="2020-12" db="EMBL/GenBank/DDBJ databases">
        <title>Paenibacillus polymyxa LMG 27872: a double-edged sword.</title>
        <authorList>
            <person name="Langendries S."/>
            <person name="Garcia Mendez S."/>
            <person name="Beirinckx S."/>
            <person name="Viaene T."/>
            <person name="Baeyen S."/>
            <person name="Goeminne G."/>
            <person name="Willems A."/>
            <person name="Debode J."/>
            <person name="Goormachtig S."/>
        </authorList>
    </citation>
    <scope>NUCLEOTIDE SEQUENCE</scope>
    <source>
        <strain evidence="1">LMG 27872</strain>
    </source>
</reference>
<sequence length="286" mass="33693">MRTSILKSLKPDIIVEMLEMAVTFENWKKVMETADILYQCVQRIYEERQYHKAMELPIPHVHLERPLVYYFGLSHLMCGMAHQNQGTYEQARECIYKYAELGWMEDLKEEDNQVVEEFRFLAKTNLYAVEILSGNIELVEEYVAFLQDNLEEILPGLNTVLQAALMYHLDVEDILHTFAEQIDEFGSYEDAENISYYYSYCYHLALYYREYDRLQDAVGLTLQAMQLADQSGNDGQFKKCTALFESLRESATTEQISQYRQMLMQSLDEYETDRHFIVKSVMDNPL</sequence>
<evidence type="ECO:0000313" key="2">
    <source>
        <dbReference type="Proteomes" id="UP000650605"/>
    </source>
</evidence>
<gene>
    <name evidence="1" type="ORF">JDW19_15885</name>
</gene>
<dbReference type="AlphaFoldDB" id="A0A8I1IRL4"/>
<organism evidence="1 2">
    <name type="scientific">Paenibacillus polymyxa</name>
    <name type="common">Bacillus polymyxa</name>
    <dbReference type="NCBI Taxonomy" id="1406"/>
    <lineage>
        <taxon>Bacteria</taxon>
        <taxon>Bacillati</taxon>
        <taxon>Bacillota</taxon>
        <taxon>Bacilli</taxon>
        <taxon>Bacillales</taxon>
        <taxon>Paenibacillaceae</taxon>
        <taxon>Paenibacillus</taxon>
    </lineage>
</organism>
<name>A0A8I1IRL4_PAEPO</name>